<feature type="transmembrane region" description="Helical" evidence="7">
    <location>
        <begin position="452"/>
        <end position="472"/>
    </location>
</feature>
<evidence type="ECO:0000313" key="10">
    <source>
        <dbReference type="Proteomes" id="UP000250140"/>
    </source>
</evidence>
<keyword evidence="10" id="KW-1185">Reference proteome</keyword>
<dbReference type="SUPFAM" id="SSF103473">
    <property type="entry name" value="MFS general substrate transporter"/>
    <property type="match status" value="1"/>
</dbReference>
<accession>A0A8E2F8J4</accession>
<dbReference type="InterPro" id="IPR050814">
    <property type="entry name" value="Myo-inositol_Transporter"/>
</dbReference>
<comment type="subcellular location">
    <subcellularLocation>
        <location evidence="1">Membrane</location>
        <topology evidence="1">Multi-pass membrane protein</topology>
    </subcellularLocation>
</comment>
<keyword evidence="3 7" id="KW-0812">Transmembrane</keyword>
<gene>
    <name evidence="9" type="ORF">AOQ84DRAFT_334849</name>
</gene>
<dbReference type="AlphaFoldDB" id="A0A8E2F8J4"/>
<dbReference type="OrthoDB" id="6339427at2759"/>
<evidence type="ECO:0000313" key="9">
    <source>
        <dbReference type="EMBL" id="OCL12086.1"/>
    </source>
</evidence>
<reference evidence="9 10" key="1">
    <citation type="journal article" date="2016" name="Nat. Commun.">
        <title>Ectomycorrhizal ecology is imprinted in the genome of the dominant symbiotic fungus Cenococcum geophilum.</title>
        <authorList>
            <consortium name="DOE Joint Genome Institute"/>
            <person name="Peter M."/>
            <person name="Kohler A."/>
            <person name="Ohm R.A."/>
            <person name="Kuo A."/>
            <person name="Krutzmann J."/>
            <person name="Morin E."/>
            <person name="Arend M."/>
            <person name="Barry K.W."/>
            <person name="Binder M."/>
            <person name="Choi C."/>
            <person name="Clum A."/>
            <person name="Copeland A."/>
            <person name="Grisel N."/>
            <person name="Haridas S."/>
            <person name="Kipfer T."/>
            <person name="LaButti K."/>
            <person name="Lindquist E."/>
            <person name="Lipzen A."/>
            <person name="Maire R."/>
            <person name="Meier B."/>
            <person name="Mihaltcheva S."/>
            <person name="Molinier V."/>
            <person name="Murat C."/>
            <person name="Poggeler S."/>
            <person name="Quandt C.A."/>
            <person name="Sperisen C."/>
            <person name="Tritt A."/>
            <person name="Tisserant E."/>
            <person name="Crous P.W."/>
            <person name="Henrissat B."/>
            <person name="Nehls U."/>
            <person name="Egli S."/>
            <person name="Spatafora J.W."/>
            <person name="Grigoriev I.V."/>
            <person name="Martin F.M."/>
        </authorList>
    </citation>
    <scope>NUCLEOTIDE SEQUENCE [LARGE SCALE GENOMIC DNA]</scope>
    <source>
        <strain evidence="9 10">CBS 207.34</strain>
    </source>
</reference>
<feature type="transmembrane region" description="Helical" evidence="7">
    <location>
        <begin position="484"/>
        <end position="507"/>
    </location>
</feature>
<feature type="transmembrane region" description="Helical" evidence="7">
    <location>
        <begin position="275"/>
        <end position="293"/>
    </location>
</feature>
<dbReference type="InterPro" id="IPR020846">
    <property type="entry name" value="MFS_dom"/>
</dbReference>
<evidence type="ECO:0000256" key="5">
    <source>
        <dbReference type="ARBA" id="ARBA00023136"/>
    </source>
</evidence>
<evidence type="ECO:0000256" key="7">
    <source>
        <dbReference type="SAM" id="Phobius"/>
    </source>
</evidence>
<evidence type="ECO:0000259" key="8">
    <source>
        <dbReference type="PROSITE" id="PS50850"/>
    </source>
</evidence>
<dbReference type="PANTHER" id="PTHR48020:SF40">
    <property type="entry name" value="MAJOR FACILITATOR SUPERFAMILY (MFS) PROFILE DOMAIN-CONTAINING PROTEIN"/>
    <property type="match status" value="1"/>
</dbReference>
<feature type="transmembrane region" description="Helical" evidence="7">
    <location>
        <begin position="210"/>
        <end position="232"/>
    </location>
</feature>
<organism evidence="9 10">
    <name type="scientific">Glonium stellatum</name>
    <dbReference type="NCBI Taxonomy" id="574774"/>
    <lineage>
        <taxon>Eukaryota</taxon>
        <taxon>Fungi</taxon>
        <taxon>Dikarya</taxon>
        <taxon>Ascomycota</taxon>
        <taxon>Pezizomycotina</taxon>
        <taxon>Dothideomycetes</taxon>
        <taxon>Pleosporomycetidae</taxon>
        <taxon>Gloniales</taxon>
        <taxon>Gloniaceae</taxon>
        <taxon>Glonium</taxon>
    </lineage>
</organism>
<evidence type="ECO:0000256" key="4">
    <source>
        <dbReference type="ARBA" id="ARBA00022989"/>
    </source>
</evidence>
<feature type="region of interest" description="Disordered" evidence="6">
    <location>
        <begin position="628"/>
        <end position="660"/>
    </location>
</feature>
<evidence type="ECO:0000256" key="6">
    <source>
        <dbReference type="SAM" id="MobiDB-lite"/>
    </source>
</evidence>
<dbReference type="FunFam" id="1.20.1250.20:FF:000474">
    <property type="entry name" value="Sugar transporter, putative"/>
    <property type="match status" value="1"/>
</dbReference>
<dbReference type="InterPro" id="IPR036259">
    <property type="entry name" value="MFS_trans_sf"/>
</dbReference>
<feature type="transmembrane region" description="Helical" evidence="7">
    <location>
        <begin position="152"/>
        <end position="174"/>
    </location>
</feature>
<evidence type="ECO:0000256" key="3">
    <source>
        <dbReference type="ARBA" id="ARBA00022692"/>
    </source>
</evidence>
<dbReference type="InterPro" id="IPR005828">
    <property type="entry name" value="MFS_sugar_transport-like"/>
</dbReference>
<evidence type="ECO:0000256" key="2">
    <source>
        <dbReference type="ARBA" id="ARBA00022448"/>
    </source>
</evidence>
<dbReference type="Pfam" id="PF00083">
    <property type="entry name" value="Sugar_tr"/>
    <property type="match status" value="1"/>
</dbReference>
<dbReference type="GO" id="GO:0022857">
    <property type="term" value="F:transmembrane transporter activity"/>
    <property type="evidence" value="ECO:0007669"/>
    <property type="project" value="InterPro"/>
</dbReference>
<feature type="transmembrane region" description="Helical" evidence="7">
    <location>
        <begin position="244"/>
        <end position="263"/>
    </location>
</feature>
<feature type="transmembrane region" description="Helical" evidence="7">
    <location>
        <begin position="551"/>
        <end position="570"/>
    </location>
</feature>
<dbReference type="Gene3D" id="1.20.1250.20">
    <property type="entry name" value="MFS general substrate transporter like domains"/>
    <property type="match status" value="1"/>
</dbReference>
<dbReference type="GO" id="GO:0016020">
    <property type="term" value="C:membrane"/>
    <property type="evidence" value="ECO:0007669"/>
    <property type="project" value="UniProtKB-SubCell"/>
</dbReference>
<feature type="transmembrane region" description="Helical" evidence="7">
    <location>
        <begin position="186"/>
        <end position="204"/>
    </location>
</feature>
<feature type="transmembrane region" description="Helical" evidence="7">
    <location>
        <begin position="519"/>
        <end position="539"/>
    </location>
</feature>
<dbReference type="Proteomes" id="UP000250140">
    <property type="component" value="Unassembled WGS sequence"/>
</dbReference>
<feature type="transmembrane region" description="Helical" evidence="7">
    <location>
        <begin position="108"/>
        <end position="132"/>
    </location>
</feature>
<keyword evidence="2" id="KW-0813">Transport</keyword>
<dbReference type="EMBL" id="KV748928">
    <property type="protein sequence ID" value="OCL12086.1"/>
    <property type="molecule type" value="Genomic_DNA"/>
</dbReference>
<keyword evidence="4 7" id="KW-1133">Transmembrane helix</keyword>
<feature type="transmembrane region" description="Helical" evidence="7">
    <location>
        <begin position="425"/>
        <end position="445"/>
    </location>
</feature>
<dbReference type="PANTHER" id="PTHR48020">
    <property type="entry name" value="PROTON MYO-INOSITOL COTRANSPORTER"/>
    <property type="match status" value="1"/>
</dbReference>
<dbReference type="PROSITE" id="PS50850">
    <property type="entry name" value="MFS"/>
    <property type="match status" value="1"/>
</dbReference>
<evidence type="ECO:0000256" key="1">
    <source>
        <dbReference type="ARBA" id="ARBA00004141"/>
    </source>
</evidence>
<keyword evidence="5 7" id="KW-0472">Membrane</keyword>
<proteinExistence type="predicted"/>
<sequence length="660" mass="74620">MVQTNFQTSNTTPRNRFRALLRNNELGIVDNPLLHRDPSDQDNDVRATYNRHPDLKDALDVDLLIRGARLARDQELFEATEYLSRIESAALERERTSGFWKQPKSLRVIILTCCVGAIVQGWVQSSIAGANLQWPAEFGLSVNVNNPYTHDVWLFGAVNAITYFSASAVGAWLSDPLNEYAYGRRGALFVAALFTFGFTIGSAYTKSWKALFACRFGVGIGMGAKASVVPIWESEISPARIRGRLLLTWQTFTAFGIFLGNAANLVVYNHWRLQIVSPVIPAIVLLVLVSVCYESPRWFIKRNKYKDAYESLLQLRETPLQSARDLYYIHSQLQVETNLFVKRRSTDNEVDMTDIIDDDMYQTEVGLTSYWTRVQQLLTISRNRRASLAVFVVMMSQQFSGVNIFAFLAATTFSDANIDPKKSLWLAFGFGIANFLFSPLAYWYIDSKGRRFLLLLSLFSMIWALIATGFSFQIPRDSSARIPVITFFMIVYTLCYSPGAGVVPFTYSSEVFPLVNREAGMSFGVFWNLLGAGVLALIVPQLTYSLGHTGLLGLFAGLDAFAFILVWLLMPATVQVATLEEMNYIFGVPTRRHIEYQLKEVVPWAFRHYILRKQTERLDPLYRWNRTREDQQRHPPASSSPQLAQAGGIPDALSTQESSR</sequence>
<name>A0A8E2F8J4_9PEZI</name>
<protein>
    <submittedName>
        <fullName evidence="9">Galactose-proton symporter</fullName>
    </submittedName>
</protein>
<feature type="domain" description="Major facilitator superfamily (MFS) profile" evidence="8">
    <location>
        <begin position="109"/>
        <end position="574"/>
    </location>
</feature>
<feature type="transmembrane region" description="Helical" evidence="7">
    <location>
        <begin position="388"/>
        <end position="413"/>
    </location>
</feature>